<comment type="caution">
    <text evidence="1">The sequence shown here is derived from an EMBL/GenBank/DDBJ whole genome shotgun (WGS) entry which is preliminary data.</text>
</comment>
<dbReference type="OrthoDB" id="8265506at2"/>
<sequence>MIRMSLPWFLDVVSAIDAIPNTFFQGDPPRPSAYVLHNAKGQLEALFNQSIYAAYLRASREQAGKLYAAIDVMLKLVDDPNSTIGDYDVWSMSHERDQFKTIFLADLSLLPSFLVAGKESYEVNTLIDEGTKLFPVSLSAKVPEAIPDAKEVGKALAFELATACGFHIFRVTEAVVKRYWDHVSKGAIRPSLETLGTFAAEMEKQKFGDIKVIESIKQMTRLHRNPLIHPEVILSVEEAIEAVGIARSVVGAMLRTLPDVPLTTSSAALSLS</sequence>
<evidence type="ECO:0000313" key="2">
    <source>
        <dbReference type="Proteomes" id="UP000289546"/>
    </source>
</evidence>
<dbReference type="EMBL" id="LBJQ01000074">
    <property type="protein sequence ID" value="RXH28695.1"/>
    <property type="molecule type" value="Genomic_DNA"/>
</dbReference>
<dbReference type="AlphaFoldDB" id="A0A4Q0S3M8"/>
<proteinExistence type="predicted"/>
<evidence type="ECO:0000313" key="1">
    <source>
        <dbReference type="EMBL" id="RXH28695.1"/>
    </source>
</evidence>
<accession>A0A4Q0S3M8</accession>
<organism evidence="1 2">
    <name type="scientific">Bradyrhizobium nanningense</name>
    <dbReference type="NCBI Taxonomy" id="1325118"/>
    <lineage>
        <taxon>Bacteria</taxon>
        <taxon>Pseudomonadati</taxon>
        <taxon>Pseudomonadota</taxon>
        <taxon>Alphaproteobacteria</taxon>
        <taxon>Hyphomicrobiales</taxon>
        <taxon>Nitrobacteraceae</taxon>
        <taxon>Bradyrhizobium</taxon>
    </lineage>
</organism>
<keyword evidence="2" id="KW-1185">Reference proteome</keyword>
<protein>
    <recommendedName>
        <fullName evidence="3">DUF4145 domain-containing protein</fullName>
    </recommendedName>
</protein>
<dbReference type="Proteomes" id="UP000289546">
    <property type="component" value="Unassembled WGS sequence"/>
</dbReference>
<name>A0A4Q0S3M8_9BRAD</name>
<evidence type="ECO:0008006" key="3">
    <source>
        <dbReference type="Google" id="ProtNLM"/>
    </source>
</evidence>
<gene>
    <name evidence="1" type="ORF">XH99_14875</name>
</gene>
<dbReference type="RefSeq" id="WP_128918698.1">
    <property type="nucleotide sequence ID" value="NZ_LBJC01000029.1"/>
</dbReference>
<reference evidence="1 2" key="1">
    <citation type="submission" date="2015-04" db="EMBL/GenBank/DDBJ databases">
        <title>Comparative genomics of rhizobia nodulating Arachis hypogaea in China.</title>
        <authorList>
            <person name="Li Y."/>
        </authorList>
    </citation>
    <scope>NUCLEOTIDE SEQUENCE [LARGE SCALE GENOMIC DNA]</scope>
    <source>
        <strain evidence="1 2">CCBAU 51757</strain>
    </source>
</reference>